<evidence type="ECO:0000259" key="1">
    <source>
        <dbReference type="PROSITE" id="PS50994"/>
    </source>
</evidence>
<dbReference type="AlphaFoldDB" id="V6MBZ4"/>
<dbReference type="EMBL" id="AYJU01000001">
    <property type="protein sequence ID" value="EST55777.1"/>
    <property type="molecule type" value="Genomic_DNA"/>
</dbReference>
<keyword evidence="3" id="KW-1185">Reference proteome</keyword>
<proteinExistence type="predicted"/>
<accession>V6MBZ4</accession>
<dbReference type="PATRIC" id="fig|1408254.3.peg.10"/>
<dbReference type="InterPro" id="IPR012337">
    <property type="entry name" value="RNaseH-like_sf"/>
</dbReference>
<dbReference type="GO" id="GO:0015074">
    <property type="term" value="P:DNA integration"/>
    <property type="evidence" value="ECO:0007669"/>
    <property type="project" value="InterPro"/>
</dbReference>
<dbReference type="Gene3D" id="3.30.420.10">
    <property type="entry name" value="Ribonuclease H-like superfamily/Ribonuclease H"/>
    <property type="match status" value="1"/>
</dbReference>
<dbReference type="Proteomes" id="UP000017973">
    <property type="component" value="Unassembled WGS sequence"/>
</dbReference>
<evidence type="ECO:0000313" key="2">
    <source>
        <dbReference type="EMBL" id="EST55777.1"/>
    </source>
</evidence>
<gene>
    <name evidence="2" type="ORF">T458_00055</name>
</gene>
<dbReference type="STRING" id="1408254.T458_00055"/>
<dbReference type="SUPFAM" id="SSF53098">
    <property type="entry name" value="Ribonuclease H-like"/>
    <property type="match status" value="1"/>
</dbReference>
<dbReference type="HOGENOM" id="CLU_029112_0_0_9"/>
<dbReference type="eggNOG" id="COG2801">
    <property type="taxonomic scope" value="Bacteria"/>
</dbReference>
<dbReference type="InterPro" id="IPR001584">
    <property type="entry name" value="Integrase_cat-core"/>
</dbReference>
<protein>
    <recommendedName>
        <fullName evidence="1">Integrase catalytic domain-containing protein</fullName>
    </recommendedName>
</protein>
<feature type="domain" description="Integrase catalytic" evidence="1">
    <location>
        <begin position="223"/>
        <end position="451"/>
    </location>
</feature>
<name>V6MBZ4_9BACL</name>
<organism evidence="2 3">
    <name type="scientific">Brevibacillus panacihumi W25</name>
    <dbReference type="NCBI Taxonomy" id="1408254"/>
    <lineage>
        <taxon>Bacteria</taxon>
        <taxon>Bacillati</taxon>
        <taxon>Bacillota</taxon>
        <taxon>Bacilli</taxon>
        <taxon>Bacillales</taxon>
        <taxon>Paenibacillaceae</taxon>
        <taxon>Brevibacillus</taxon>
    </lineage>
</organism>
<dbReference type="OrthoDB" id="8736397at2"/>
<dbReference type="GO" id="GO:0003676">
    <property type="term" value="F:nucleic acid binding"/>
    <property type="evidence" value="ECO:0007669"/>
    <property type="project" value="InterPro"/>
</dbReference>
<dbReference type="PROSITE" id="PS50994">
    <property type="entry name" value="INTEGRASE"/>
    <property type="match status" value="1"/>
</dbReference>
<evidence type="ECO:0000313" key="3">
    <source>
        <dbReference type="Proteomes" id="UP000017973"/>
    </source>
</evidence>
<comment type="caution">
    <text evidence="2">The sequence shown here is derived from an EMBL/GenBank/DDBJ whole genome shotgun (WGS) entry which is preliminary data.</text>
</comment>
<dbReference type="InterPro" id="IPR036397">
    <property type="entry name" value="RNaseH_sf"/>
</dbReference>
<reference evidence="2 3" key="1">
    <citation type="journal article" date="2014" name="Genome Announc.">
        <title>Draft Genome Sequence of Brevibacillus panacihumi Strain W25, a Halotolerant Hydrocarbon-Degrading Bacterium.</title>
        <authorList>
            <person name="Wang X."/>
            <person name="Jin D."/>
            <person name="Zhou L."/>
            <person name="Wu L."/>
            <person name="An W."/>
            <person name="Chen Y."/>
            <person name="Zhao L."/>
        </authorList>
    </citation>
    <scope>NUCLEOTIDE SEQUENCE [LARGE SCALE GENOMIC DNA]</scope>
    <source>
        <strain evidence="2 3">W25</strain>
    </source>
</reference>
<dbReference type="RefSeq" id="WP_023554113.1">
    <property type="nucleotide sequence ID" value="NZ_KI629782.1"/>
</dbReference>
<sequence length="648" mass="74590">MPRRKMIERPSADIDISKWPIVNIESLSENEQVKFQKRKEAVNLYINDKATLEQIKQLTGIAPIDVRRFTSRCLLYDENGNLFGYRALIPQVKIKPYKRILPLPNMDESKSIFTGAFTKLLNEYPTIKEAIDDLYLKRNKRKVHEPRIRIKDLHRKFLHACKAAGIAETEYPFNTVSMGKRALERYIKTLHNQHFNEASAKRFGEEAGRRARNSLHFNPDKRIITRPFEQVQFDGHRIDAIFTITFTTPSGNVVTDVIDRPWLLTVIDVATRVILGYHLCLKPEYDRSDVLICSRNAVVPWKRKELTIDGLTYPEGIGFASEVIPATKWALWDEILFDNAKSHLANMVKDRLKNVIKCDVNLGPVKMPERRGLIERFYGLLETNGYQRLPNTTGNNPKDIRRNKPEVAAKKYNISIGDLEELTEILIATYNLSPHSGVDYLSPLQSMEQKISRGEVLRIMPIEEQSEISFLTLEAKRNVVGNAKYGKRPHIEYEGVTYHNEILSRSPDLVGTKLTIFVNIEDLRFVRAFLPCGSELGILTAKGKWGVTPHSLKTRKAINQLKREKVITIMSMDDPIDIFLRYLEKRGVNDKRSRTKLGHLQYQNKEHALKQENVPAEPSVIVSDLDKQLEQNGGPEQITRKLRRTIVY</sequence>